<feature type="signal peptide" evidence="1">
    <location>
        <begin position="1"/>
        <end position="23"/>
    </location>
</feature>
<organism evidence="2 3">
    <name type="scientific">Microlunatus ginsengisoli</name>
    <dbReference type="NCBI Taxonomy" id="363863"/>
    <lineage>
        <taxon>Bacteria</taxon>
        <taxon>Bacillati</taxon>
        <taxon>Actinomycetota</taxon>
        <taxon>Actinomycetes</taxon>
        <taxon>Propionibacteriales</taxon>
        <taxon>Propionibacteriaceae</taxon>
        <taxon>Microlunatus</taxon>
    </lineage>
</organism>
<feature type="chain" id="PRO_5047319092" evidence="1">
    <location>
        <begin position="24"/>
        <end position="60"/>
    </location>
</feature>
<dbReference type="EMBL" id="BAABAB010000009">
    <property type="protein sequence ID" value="GAA3613231.1"/>
    <property type="molecule type" value="Genomic_DNA"/>
</dbReference>
<reference evidence="3" key="1">
    <citation type="journal article" date="2019" name="Int. J. Syst. Evol. Microbiol.">
        <title>The Global Catalogue of Microorganisms (GCM) 10K type strain sequencing project: providing services to taxonomists for standard genome sequencing and annotation.</title>
        <authorList>
            <consortium name="The Broad Institute Genomics Platform"/>
            <consortium name="The Broad Institute Genome Sequencing Center for Infectious Disease"/>
            <person name="Wu L."/>
            <person name="Ma J."/>
        </authorList>
    </citation>
    <scope>NUCLEOTIDE SEQUENCE [LARGE SCALE GENOMIC DNA]</scope>
    <source>
        <strain evidence="3">JCM 16929</strain>
    </source>
</reference>
<gene>
    <name evidence="2" type="ORF">GCM10022236_13850</name>
</gene>
<evidence type="ECO:0000256" key="1">
    <source>
        <dbReference type="SAM" id="SignalP"/>
    </source>
</evidence>
<dbReference type="RefSeq" id="WP_344802748.1">
    <property type="nucleotide sequence ID" value="NZ_BAABAB010000009.1"/>
</dbReference>
<dbReference type="Proteomes" id="UP001501490">
    <property type="component" value="Unassembled WGS sequence"/>
</dbReference>
<keyword evidence="3" id="KW-1185">Reference proteome</keyword>
<evidence type="ECO:0000313" key="2">
    <source>
        <dbReference type="EMBL" id="GAA3613231.1"/>
    </source>
</evidence>
<protein>
    <submittedName>
        <fullName evidence="2">Uncharacterized protein</fullName>
    </submittedName>
</protein>
<name>A0ABP6ZL19_9ACTN</name>
<comment type="caution">
    <text evidence="2">The sequence shown here is derived from an EMBL/GenBank/DDBJ whole genome shotgun (WGS) entry which is preliminary data.</text>
</comment>
<accession>A0ABP6ZL19</accession>
<keyword evidence="1" id="KW-0732">Signal</keyword>
<sequence length="60" mass="6352">MKKLNRRIVAATASIALAVGIFAAVPLSAEARTNYKITKSSEAPSFGDNEVRFSAQVNGI</sequence>
<evidence type="ECO:0000313" key="3">
    <source>
        <dbReference type="Proteomes" id="UP001501490"/>
    </source>
</evidence>
<proteinExistence type="predicted"/>